<evidence type="ECO:0000259" key="1">
    <source>
        <dbReference type="Pfam" id="PF24719"/>
    </source>
</evidence>
<dbReference type="AlphaFoldDB" id="A0A502HKH0"/>
<proteinExistence type="predicted"/>
<dbReference type="EMBL" id="RCZA01000029">
    <property type="protein sequence ID" value="TPG73768.1"/>
    <property type="molecule type" value="Genomic_DNA"/>
</dbReference>
<sequence length="92" mass="10454">MAVFPPEEMVAIDIESLGKTPVYGTRMELPEGGDVSWFIHCGEYSAATDFYQPIHVHHVSEMLPLVIKYICLPTFAKFIIDTQGYEDVWMAE</sequence>
<comment type="caution">
    <text evidence="2">The sequence shown here is derived from an EMBL/GenBank/DDBJ whole genome shotgun (WGS) entry which is preliminary data.</text>
</comment>
<reference evidence="2 3" key="1">
    <citation type="journal article" date="2019" name="Environ. Microbiol.">
        <title>Species interactions and distinct microbial communities in high Arctic permafrost affected cryosols are associated with the CH4 and CO2 gas fluxes.</title>
        <authorList>
            <person name="Altshuler I."/>
            <person name="Hamel J."/>
            <person name="Turney S."/>
            <person name="Magnuson E."/>
            <person name="Levesque R."/>
            <person name="Greer C."/>
            <person name="Whyte L.G."/>
        </authorList>
    </citation>
    <scope>NUCLEOTIDE SEQUENCE [LARGE SCALE GENOMIC DNA]</scope>
    <source>
        <strain evidence="2 3">OWC5</strain>
    </source>
</reference>
<accession>A0A502HKH0</accession>
<gene>
    <name evidence="2" type="ORF">EAH74_32540</name>
</gene>
<dbReference type="Proteomes" id="UP000320914">
    <property type="component" value="Unassembled WGS sequence"/>
</dbReference>
<protein>
    <recommendedName>
        <fullName evidence="1">Imm33-like domain-containing protein</fullName>
    </recommendedName>
</protein>
<evidence type="ECO:0000313" key="3">
    <source>
        <dbReference type="Proteomes" id="UP000320914"/>
    </source>
</evidence>
<name>A0A502HKH0_9PSED</name>
<evidence type="ECO:0000313" key="2">
    <source>
        <dbReference type="EMBL" id="TPG73768.1"/>
    </source>
</evidence>
<organism evidence="2 3">
    <name type="scientific">Pseudomonas mandelii</name>
    <dbReference type="NCBI Taxonomy" id="75612"/>
    <lineage>
        <taxon>Bacteria</taxon>
        <taxon>Pseudomonadati</taxon>
        <taxon>Pseudomonadota</taxon>
        <taxon>Gammaproteobacteria</taxon>
        <taxon>Pseudomonadales</taxon>
        <taxon>Pseudomonadaceae</taxon>
        <taxon>Pseudomonas</taxon>
    </lineage>
</organism>
<dbReference type="Pfam" id="PF24719">
    <property type="entry name" value="Imm33-like"/>
    <property type="match status" value="1"/>
</dbReference>
<feature type="domain" description="Imm33-like" evidence="1">
    <location>
        <begin position="5"/>
        <end position="90"/>
    </location>
</feature>
<dbReference type="InterPro" id="IPR056509">
    <property type="entry name" value="Imm33-like"/>
</dbReference>